<keyword evidence="1" id="KW-0732">Signal</keyword>
<dbReference type="EMBL" id="JBAWKS010000001">
    <property type="protein sequence ID" value="MEI4549349.1"/>
    <property type="molecule type" value="Genomic_DNA"/>
</dbReference>
<evidence type="ECO:0000313" key="3">
    <source>
        <dbReference type="Proteomes" id="UP001382455"/>
    </source>
</evidence>
<organism evidence="2 3">
    <name type="scientific">Pseudoalteromonas spongiae</name>
    <dbReference type="NCBI Taxonomy" id="298657"/>
    <lineage>
        <taxon>Bacteria</taxon>
        <taxon>Pseudomonadati</taxon>
        <taxon>Pseudomonadota</taxon>
        <taxon>Gammaproteobacteria</taxon>
        <taxon>Alteromonadales</taxon>
        <taxon>Pseudoalteromonadaceae</taxon>
        <taxon>Pseudoalteromonas</taxon>
    </lineage>
</organism>
<reference evidence="2 3" key="1">
    <citation type="submission" date="2023-12" db="EMBL/GenBank/DDBJ databases">
        <title>Friends and Foes: Symbiotic and Algicidal bacterial influence on Karenia brevis blooms.</title>
        <authorList>
            <person name="Fei C."/>
            <person name="Mohamed A.R."/>
            <person name="Booker A."/>
            <person name="Arshad M."/>
            <person name="Klass S."/>
            <person name="Ahn S."/>
            <person name="Gilbert P.M."/>
            <person name="Heil C.A."/>
            <person name="Martinez J.M."/>
            <person name="Amin S.A."/>
        </authorList>
    </citation>
    <scope>NUCLEOTIDE SEQUENCE [LARGE SCALE GENOMIC DNA]</scope>
    <source>
        <strain evidence="2 3">CE15</strain>
    </source>
</reference>
<sequence length="81" mass="8888">MKKLFITAALLTLTACSKVTLENYEKIKVGQDKQEVEAILGSASQCEEKTMHTDCTWGNDSTNIKVTFVGGKVTLYSEKGL</sequence>
<dbReference type="Gene3D" id="3.30.1450.10">
    <property type="match status" value="1"/>
</dbReference>
<evidence type="ECO:0000256" key="1">
    <source>
        <dbReference type="ARBA" id="ARBA00022729"/>
    </source>
</evidence>
<dbReference type="RefSeq" id="WP_054979902.1">
    <property type="nucleotide sequence ID" value="NZ_JBAWKS010000001.1"/>
</dbReference>
<evidence type="ECO:0000313" key="2">
    <source>
        <dbReference type="EMBL" id="MEI4549349.1"/>
    </source>
</evidence>
<accession>A0ABU8EQU9</accession>
<keyword evidence="3" id="KW-1185">Reference proteome</keyword>
<comment type="caution">
    <text evidence="2">The sequence shown here is derived from an EMBL/GenBank/DDBJ whole genome shotgun (WGS) entry which is preliminary data.</text>
</comment>
<protein>
    <submittedName>
        <fullName evidence="2">DUF3862 domain-containing protein</fullName>
    </submittedName>
</protein>
<dbReference type="Proteomes" id="UP001382455">
    <property type="component" value="Unassembled WGS sequence"/>
</dbReference>
<proteinExistence type="predicted"/>
<name>A0ABU8EQU9_9GAMM</name>
<gene>
    <name evidence="2" type="ORF">WAE96_06500</name>
</gene>
<dbReference type="PROSITE" id="PS51257">
    <property type="entry name" value="PROKAR_LIPOPROTEIN"/>
    <property type="match status" value="1"/>
</dbReference>
<dbReference type="InterPro" id="IPR037873">
    <property type="entry name" value="BamE-like"/>
</dbReference>